<reference evidence="2" key="1">
    <citation type="submission" date="2022-12" db="EMBL/GenBank/DDBJ databases">
        <authorList>
            <person name="Petersen C."/>
        </authorList>
    </citation>
    <scope>NUCLEOTIDE SEQUENCE</scope>
    <source>
        <strain evidence="2">IBT 30728</strain>
    </source>
</reference>
<evidence type="ECO:0000313" key="3">
    <source>
        <dbReference type="Proteomes" id="UP001148312"/>
    </source>
</evidence>
<evidence type="ECO:0000313" key="2">
    <source>
        <dbReference type="EMBL" id="KAJ5494931.1"/>
    </source>
</evidence>
<feature type="compositionally biased region" description="Low complexity" evidence="1">
    <location>
        <begin position="75"/>
        <end position="90"/>
    </location>
</feature>
<sequence>MDLLGALNFIRNVSDESLHTHATQTILTLKEIGKRLQFNLIPSPSSVVATPLCIESDGSRPPTNSAVHTANNLCPSPSESLSASTSQAHSPIHETQDPLEQIAPATEKLEGKNQGKKLGTLKSLLRGIQRETWWLLEARQLEDDFILSRKRKMGEDIRWQHIAIPEGVRSNDPVSKLRRVLALRSVGQEYQNKQEKNGISPTRLEELYNHLSSPETSTLNLNANHTVKEKFQTRSLHCGLRHLLIEKALNALLAKKGLVGTYLVLSAFECLEEGLYKSNGGRIEEEKKAGTTLIDYTKLLSAKGPTDGFTVAEKATTRKFIEDARYGLSTRALRIGKGDYTRLYNLENPEVIERLKNYSVLEFGVDKSAFTFLLPKNDTLFVCSIILVREGDFLGIFTSYISFSTDVSVTYGIRGPVDNL</sequence>
<dbReference type="RefSeq" id="XP_056793944.1">
    <property type="nucleotide sequence ID" value="XM_056929651.1"/>
</dbReference>
<keyword evidence="3" id="KW-1185">Reference proteome</keyword>
<dbReference type="AlphaFoldDB" id="A0A9W9XKY1"/>
<dbReference type="Proteomes" id="UP001148312">
    <property type="component" value="Unassembled WGS sequence"/>
</dbReference>
<dbReference type="GeneID" id="81619900"/>
<gene>
    <name evidence="2" type="ORF">N7539_000047</name>
</gene>
<feature type="region of interest" description="Disordered" evidence="1">
    <location>
        <begin position="75"/>
        <end position="95"/>
    </location>
</feature>
<comment type="caution">
    <text evidence="2">The sequence shown here is derived from an EMBL/GenBank/DDBJ whole genome shotgun (WGS) entry which is preliminary data.</text>
</comment>
<protein>
    <submittedName>
        <fullName evidence="2">Uncharacterized protein</fullName>
    </submittedName>
</protein>
<dbReference type="EMBL" id="JAPWDQ010000001">
    <property type="protein sequence ID" value="KAJ5494931.1"/>
    <property type="molecule type" value="Genomic_DNA"/>
</dbReference>
<name>A0A9W9XKY1_9EURO</name>
<evidence type="ECO:0000256" key="1">
    <source>
        <dbReference type="SAM" id="MobiDB-lite"/>
    </source>
</evidence>
<reference evidence="2" key="2">
    <citation type="journal article" date="2023" name="IMA Fungus">
        <title>Comparative genomic study of the Penicillium genus elucidates a diverse pangenome and 15 lateral gene transfer events.</title>
        <authorList>
            <person name="Petersen C."/>
            <person name="Sorensen T."/>
            <person name="Nielsen M.R."/>
            <person name="Sondergaard T.E."/>
            <person name="Sorensen J.L."/>
            <person name="Fitzpatrick D.A."/>
            <person name="Frisvad J.C."/>
            <person name="Nielsen K.L."/>
        </authorList>
    </citation>
    <scope>NUCLEOTIDE SEQUENCE</scope>
    <source>
        <strain evidence="2">IBT 30728</strain>
    </source>
</reference>
<proteinExistence type="predicted"/>
<organism evidence="2 3">
    <name type="scientific">Penicillium diatomitis</name>
    <dbReference type="NCBI Taxonomy" id="2819901"/>
    <lineage>
        <taxon>Eukaryota</taxon>
        <taxon>Fungi</taxon>
        <taxon>Dikarya</taxon>
        <taxon>Ascomycota</taxon>
        <taxon>Pezizomycotina</taxon>
        <taxon>Eurotiomycetes</taxon>
        <taxon>Eurotiomycetidae</taxon>
        <taxon>Eurotiales</taxon>
        <taxon>Aspergillaceae</taxon>
        <taxon>Penicillium</taxon>
    </lineage>
</organism>
<accession>A0A9W9XKY1</accession>